<reference evidence="1 2" key="1">
    <citation type="journal article" date="2013" name="Proc. Natl. Acad. Sci. U.S.A.">
        <title>The king cobra genome reveals dynamic gene evolution and adaptation in the snake venom system.</title>
        <authorList>
            <person name="Vonk F.J."/>
            <person name="Casewell N.R."/>
            <person name="Henkel C.V."/>
            <person name="Heimberg A.M."/>
            <person name="Jansen H.J."/>
            <person name="McCleary R.J."/>
            <person name="Kerkkamp H.M."/>
            <person name="Vos R.A."/>
            <person name="Guerreiro I."/>
            <person name="Calvete J.J."/>
            <person name="Wuster W."/>
            <person name="Woods A.E."/>
            <person name="Logan J.M."/>
            <person name="Harrison R.A."/>
            <person name="Castoe T.A."/>
            <person name="de Koning A.P."/>
            <person name="Pollock D.D."/>
            <person name="Yandell M."/>
            <person name="Calderon D."/>
            <person name="Renjifo C."/>
            <person name="Currier R.B."/>
            <person name="Salgado D."/>
            <person name="Pla D."/>
            <person name="Sanz L."/>
            <person name="Hyder A.S."/>
            <person name="Ribeiro J.M."/>
            <person name="Arntzen J.W."/>
            <person name="van den Thillart G.E."/>
            <person name="Boetzer M."/>
            <person name="Pirovano W."/>
            <person name="Dirks R.P."/>
            <person name="Spaink H.P."/>
            <person name="Duboule D."/>
            <person name="McGlinn E."/>
            <person name="Kini R.M."/>
            <person name="Richardson M.K."/>
        </authorList>
    </citation>
    <scope>NUCLEOTIDE SEQUENCE</scope>
    <source>
        <tissue evidence="1">Blood</tissue>
    </source>
</reference>
<gene>
    <name evidence="1" type="ORF">L345_04740</name>
</gene>
<dbReference type="SUPFAM" id="SSF56219">
    <property type="entry name" value="DNase I-like"/>
    <property type="match status" value="1"/>
</dbReference>
<name>V8P663_OPHHA</name>
<dbReference type="AlphaFoldDB" id="V8P663"/>
<proteinExistence type="predicted"/>
<dbReference type="Proteomes" id="UP000018936">
    <property type="component" value="Unassembled WGS sequence"/>
</dbReference>
<comment type="caution">
    <text evidence="1">The sequence shown here is derived from an EMBL/GenBank/DDBJ whole genome shotgun (WGS) entry which is preliminary data.</text>
</comment>
<keyword evidence="2" id="KW-1185">Reference proteome</keyword>
<accession>V8P663</accession>
<evidence type="ECO:0000313" key="2">
    <source>
        <dbReference type="Proteomes" id="UP000018936"/>
    </source>
</evidence>
<evidence type="ECO:0008006" key="3">
    <source>
        <dbReference type="Google" id="ProtNLM"/>
    </source>
</evidence>
<sequence length="292" mass="34367">VEILLFNIYIPPLNKNDLINKIWDGIEDFILGCSDKYPTAAIIIGGDLNARMGPNDQALFNQFKTLYDENVPEEPLHSRQFKDPKANRAEISKDWFNLLSRLESQNTQVKIKWTEKNAKEVTKWMLVPGTIELRTSLVRNEFEGSYLRGKKTHSKKPILKNKKWFDRDCVQLKRIYNKEYRNSKNAPSEDHTHYLKQVKAQYKIFLKEKKSAALKESWHRLIAPVKTKNASLFWYITRGLGKSPLFPTNQVPIHAWEEYFRELYTDPDYVTAKLIWPKLLTGPRLHQERYPS</sequence>
<organism evidence="1 2">
    <name type="scientific">Ophiophagus hannah</name>
    <name type="common">King cobra</name>
    <name type="synonym">Naja hannah</name>
    <dbReference type="NCBI Taxonomy" id="8665"/>
    <lineage>
        <taxon>Eukaryota</taxon>
        <taxon>Metazoa</taxon>
        <taxon>Chordata</taxon>
        <taxon>Craniata</taxon>
        <taxon>Vertebrata</taxon>
        <taxon>Euteleostomi</taxon>
        <taxon>Lepidosauria</taxon>
        <taxon>Squamata</taxon>
        <taxon>Bifurcata</taxon>
        <taxon>Unidentata</taxon>
        <taxon>Episquamata</taxon>
        <taxon>Toxicofera</taxon>
        <taxon>Serpentes</taxon>
        <taxon>Colubroidea</taxon>
        <taxon>Elapidae</taxon>
        <taxon>Elapinae</taxon>
        <taxon>Ophiophagus</taxon>
    </lineage>
</organism>
<feature type="non-terminal residue" evidence="1">
    <location>
        <position position="1"/>
    </location>
</feature>
<protein>
    <recommendedName>
        <fullName evidence="3">Endonuclease/exonuclease/phosphatase domain-containing protein</fullName>
    </recommendedName>
</protein>
<dbReference type="InterPro" id="IPR036691">
    <property type="entry name" value="Endo/exonu/phosph_ase_sf"/>
</dbReference>
<dbReference type="EMBL" id="AZIM01000759">
    <property type="protein sequence ID" value="ETE69466.1"/>
    <property type="molecule type" value="Genomic_DNA"/>
</dbReference>
<evidence type="ECO:0000313" key="1">
    <source>
        <dbReference type="EMBL" id="ETE69466.1"/>
    </source>
</evidence>